<dbReference type="PANTHER" id="PTHR21137">
    <property type="entry name" value="ODORANT RECEPTOR"/>
    <property type="match status" value="1"/>
</dbReference>
<evidence type="ECO:0000256" key="6">
    <source>
        <dbReference type="ARBA" id="ARBA00022989"/>
    </source>
</evidence>
<evidence type="ECO:0008006" key="13">
    <source>
        <dbReference type="Google" id="ProtNLM"/>
    </source>
</evidence>
<keyword evidence="7 10" id="KW-0472">Membrane</keyword>
<organism evidence="11 12">
    <name type="scientific">Zophobas morio</name>
    <dbReference type="NCBI Taxonomy" id="2755281"/>
    <lineage>
        <taxon>Eukaryota</taxon>
        <taxon>Metazoa</taxon>
        <taxon>Ecdysozoa</taxon>
        <taxon>Arthropoda</taxon>
        <taxon>Hexapoda</taxon>
        <taxon>Insecta</taxon>
        <taxon>Pterygota</taxon>
        <taxon>Neoptera</taxon>
        <taxon>Endopterygota</taxon>
        <taxon>Coleoptera</taxon>
        <taxon>Polyphaga</taxon>
        <taxon>Cucujiformia</taxon>
        <taxon>Tenebrionidae</taxon>
        <taxon>Zophobas</taxon>
    </lineage>
</organism>
<dbReference type="GO" id="GO:0004984">
    <property type="term" value="F:olfactory receptor activity"/>
    <property type="evidence" value="ECO:0007669"/>
    <property type="project" value="InterPro"/>
</dbReference>
<dbReference type="EMBL" id="JALNTZ010000002">
    <property type="protein sequence ID" value="KAJ3664062.1"/>
    <property type="molecule type" value="Genomic_DNA"/>
</dbReference>
<dbReference type="InterPro" id="IPR004117">
    <property type="entry name" value="7tm6_olfct_rcpt"/>
</dbReference>
<dbReference type="GO" id="GO:0007165">
    <property type="term" value="P:signal transduction"/>
    <property type="evidence" value="ECO:0007669"/>
    <property type="project" value="UniProtKB-KW"/>
</dbReference>
<reference evidence="11" key="1">
    <citation type="journal article" date="2023" name="G3 (Bethesda)">
        <title>Whole genome assemblies of Zophobas morio and Tenebrio molitor.</title>
        <authorList>
            <person name="Kaur S."/>
            <person name="Stinson S.A."/>
            <person name="diCenzo G.C."/>
        </authorList>
    </citation>
    <scope>NUCLEOTIDE SEQUENCE</scope>
    <source>
        <strain evidence="11">QUZm001</strain>
    </source>
</reference>
<accession>A0AA38J233</accession>
<evidence type="ECO:0000256" key="10">
    <source>
        <dbReference type="SAM" id="Phobius"/>
    </source>
</evidence>
<feature type="transmembrane region" description="Helical" evidence="10">
    <location>
        <begin position="188"/>
        <end position="212"/>
    </location>
</feature>
<evidence type="ECO:0000256" key="8">
    <source>
        <dbReference type="ARBA" id="ARBA00023170"/>
    </source>
</evidence>
<dbReference type="GO" id="GO:0005886">
    <property type="term" value="C:plasma membrane"/>
    <property type="evidence" value="ECO:0007669"/>
    <property type="project" value="UniProtKB-SubCell"/>
</dbReference>
<evidence type="ECO:0000313" key="12">
    <source>
        <dbReference type="Proteomes" id="UP001168821"/>
    </source>
</evidence>
<feature type="transmembrane region" description="Helical" evidence="10">
    <location>
        <begin position="92"/>
        <end position="113"/>
    </location>
</feature>
<evidence type="ECO:0000313" key="11">
    <source>
        <dbReference type="EMBL" id="KAJ3664062.1"/>
    </source>
</evidence>
<keyword evidence="8" id="KW-0675">Receptor</keyword>
<proteinExistence type="predicted"/>
<name>A0AA38J233_9CUCU</name>
<dbReference type="GO" id="GO:0005549">
    <property type="term" value="F:odorant binding"/>
    <property type="evidence" value="ECO:0007669"/>
    <property type="project" value="InterPro"/>
</dbReference>
<keyword evidence="3" id="KW-0716">Sensory transduction</keyword>
<keyword evidence="4 10" id="KW-0812">Transmembrane</keyword>
<comment type="caution">
    <text evidence="11">The sequence shown here is derived from an EMBL/GenBank/DDBJ whole genome shotgun (WGS) entry which is preliminary data.</text>
</comment>
<gene>
    <name evidence="11" type="ORF">Zmor_008267</name>
</gene>
<dbReference type="PANTHER" id="PTHR21137:SF35">
    <property type="entry name" value="ODORANT RECEPTOR 19A-RELATED"/>
    <property type="match status" value="1"/>
</dbReference>
<dbReference type="Proteomes" id="UP001168821">
    <property type="component" value="Unassembled WGS sequence"/>
</dbReference>
<evidence type="ECO:0000256" key="5">
    <source>
        <dbReference type="ARBA" id="ARBA00022725"/>
    </source>
</evidence>
<evidence type="ECO:0000256" key="1">
    <source>
        <dbReference type="ARBA" id="ARBA00004651"/>
    </source>
</evidence>
<feature type="transmembrane region" description="Helical" evidence="10">
    <location>
        <begin position="243"/>
        <end position="263"/>
    </location>
</feature>
<evidence type="ECO:0000256" key="3">
    <source>
        <dbReference type="ARBA" id="ARBA00022606"/>
    </source>
</evidence>
<evidence type="ECO:0000256" key="4">
    <source>
        <dbReference type="ARBA" id="ARBA00022692"/>
    </source>
</evidence>
<keyword evidence="2" id="KW-1003">Cell membrane</keyword>
<comment type="subcellular location">
    <subcellularLocation>
        <location evidence="1">Cell membrane</location>
        <topology evidence="1">Multi-pass membrane protein</topology>
    </subcellularLocation>
</comment>
<keyword evidence="6 10" id="KW-1133">Transmembrane helix</keyword>
<evidence type="ECO:0000256" key="7">
    <source>
        <dbReference type="ARBA" id="ARBA00023136"/>
    </source>
</evidence>
<dbReference type="AlphaFoldDB" id="A0AA38J233"/>
<keyword evidence="12" id="KW-1185">Reference proteome</keyword>
<keyword evidence="9" id="KW-0807">Transducer</keyword>
<evidence type="ECO:0000256" key="9">
    <source>
        <dbReference type="ARBA" id="ARBA00023224"/>
    </source>
</evidence>
<sequence>MFVTCLENLDYGYNNVDPLKSLYNDKYQNEVTKRLKFCIDRHVRIQSAANRILGDLRNYIFIFSVIVVLYAIGIVVYALTLESSSPQRYLRLLGMSFSFVLVFMRMILAGQVAENLSSQIFEALKQTTWYCWNEKNKKMFLMLILNGGKALKMQFSQNVSVNYKWGVSVRWEVGSAGPLLEKSIRKQIFYENVFVVVNVFVTILAGIAFAIPDETDKDFFLALVVFERFFPIFGGLLTVLYRLSYLILTTIIIAPFHMIVYYYGHTRVQFTLFVKYLENLNDNVDPLKAVYDEEYQKEVTRRLKFCIERHIHLYW</sequence>
<protein>
    <recommendedName>
        <fullName evidence="13">Odorant receptor</fullName>
    </recommendedName>
</protein>
<keyword evidence="5" id="KW-0552">Olfaction</keyword>
<evidence type="ECO:0000256" key="2">
    <source>
        <dbReference type="ARBA" id="ARBA00022475"/>
    </source>
</evidence>
<feature type="transmembrane region" description="Helical" evidence="10">
    <location>
        <begin position="59"/>
        <end position="80"/>
    </location>
</feature>